<name>A0A2D0NJ22_FLAN2</name>
<dbReference type="InterPro" id="IPR036866">
    <property type="entry name" value="RibonucZ/Hydroxyglut_hydro"/>
</dbReference>
<dbReference type="GO" id="GO:0016787">
    <property type="term" value="F:hydrolase activity"/>
    <property type="evidence" value="ECO:0007669"/>
    <property type="project" value="UniProtKB-KW"/>
</dbReference>
<dbReference type="EMBL" id="PDUD01000001">
    <property type="protein sequence ID" value="PHN08390.1"/>
    <property type="molecule type" value="Genomic_DNA"/>
</dbReference>
<comment type="caution">
    <text evidence="2">The sequence shown here is derived from an EMBL/GenBank/DDBJ whole genome shotgun (WGS) entry which is preliminary data.</text>
</comment>
<feature type="signal peptide" evidence="1">
    <location>
        <begin position="1"/>
        <end position="18"/>
    </location>
</feature>
<dbReference type="PANTHER" id="PTHR43546">
    <property type="entry name" value="UPF0173 METAL-DEPENDENT HYDROLASE MJ1163-RELATED"/>
    <property type="match status" value="1"/>
</dbReference>
<dbReference type="OrthoDB" id="9789133at2"/>
<dbReference type="InterPro" id="IPR050114">
    <property type="entry name" value="UPF0173_UPF0282_UlaG_hydrolase"/>
</dbReference>
<evidence type="ECO:0000313" key="2">
    <source>
        <dbReference type="EMBL" id="PHN08390.1"/>
    </source>
</evidence>
<keyword evidence="2" id="KW-0378">Hydrolase</keyword>
<dbReference type="PANTHER" id="PTHR43546:SF3">
    <property type="entry name" value="UPF0173 METAL-DEPENDENT HYDROLASE MJ1163"/>
    <property type="match status" value="1"/>
</dbReference>
<keyword evidence="1" id="KW-0732">Signal</keyword>
<dbReference type="Proteomes" id="UP000223913">
    <property type="component" value="Unassembled WGS sequence"/>
</dbReference>
<gene>
    <name evidence="2" type="ORF">CRP01_00320</name>
</gene>
<organism evidence="2 3">
    <name type="scientific">Flavilitoribacter nigricans (strain ATCC 23147 / DSM 23189 / NBRC 102662 / NCIMB 1420 / SS-2)</name>
    <name type="common">Lewinella nigricans</name>
    <dbReference type="NCBI Taxonomy" id="1122177"/>
    <lineage>
        <taxon>Bacteria</taxon>
        <taxon>Pseudomonadati</taxon>
        <taxon>Bacteroidota</taxon>
        <taxon>Saprospiria</taxon>
        <taxon>Saprospirales</taxon>
        <taxon>Lewinellaceae</taxon>
        <taxon>Flavilitoribacter</taxon>
    </lineage>
</organism>
<dbReference type="SUPFAM" id="SSF56281">
    <property type="entry name" value="Metallo-hydrolase/oxidoreductase"/>
    <property type="match status" value="1"/>
</dbReference>
<evidence type="ECO:0000313" key="3">
    <source>
        <dbReference type="Proteomes" id="UP000223913"/>
    </source>
</evidence>
<protein>
    <submittedName>
        <fullName evidence="2">MBL fold metallo-hydrolase</fullName>
    </submittedName>
</protein>
<dbReference type="RefSeq" id="WP_099147982.1">
    <property type="nucleotide sequence ID" value="NZ_PDUD01000001.1"/>
</dbReference>
<evidence type="ECO:0000256" key="1">
    <source>
        <dbReference type="SAM" id="SignalP"/>
    </source>
</evidence>
<reference evidence="2 3" key="1">
    <citation type="submission" date="2017-10" db="EMBL/GenBank/DDBJ databases">
        <title>The draft genome sequence of Lewinella nigricans NBRC 102662.</title>
        <authorList>
            <person name="Wang K."/>
        </authorList>
    </citation>
    <scope>NUCLEOTIDE SEQUENCE [LARGE SCALE GENOMIC DNA]</scope>
    <source>
        <strain evidence="2 3">NBRC 102662</strain>
    </source>
</reference>
<sequence>MRKLILLFILGLSVSLSAQSEMISTKKGDIKLTPVVHSTMVLEFKNKTIFVDPYGGAEKFTAFGAPDLVLITDIHGDHLNKETLGGLDLSKTTLVAPQAVIDQLGEISFKKVKSLANGGMTKWKGIAIEGVPMYNLPETEDSRHPKGRGNGYVLTMGKKRLYISGDTEDITEMRQLENIDVAFVCMNLPYTMTVEQAADAVLEFKPEVVYPFHYRGSEGLANVDQFKELVDAGNAGVEVRLRNWYPGN</sequence>
<dbReference type="Pfam" id="PF13483">
    <property type="entry name" value="Lactamase_B_3"/>
    <property type="match status" value="1"/>
</dbReference>
<accession>A0A2D0NJ22</accession>
<dbReference type="AlphaFoldDB" id="A0A2D0NJ22"/>
<dbReference type="Gene3D" id="3.60.15.10">
    <property type="entry name" value="Ribonuclease Z/Hydroxyacylglutathione hydrolase-like"/>
    <property type="match status" value="1"/>
</dbReference>
<keyword evidence="3" id="KW-1185">Reference proteome</keyword>
<feature type="chain" id="PRO_5012293810" evidence="1">
    <location>
        <begin position="19"/>
        <end position="248"/>
    </location>
</feature>
<proteinExistence type="predicted"/>